<dbReference type="Gene3D" id="3.40.50.1820">
    <property type="entry name" value="alpha/beta hydrolase"/>
    <property type="match status" value="1"/>
</dbReference>
<keyword evidence="5" id="KW-1185">Reference proteome</keyword>
<dbReference type="EMBL" id="QEKH01000026">
    <property type="protein sequence ID" value="PVY38417.1"/>
    <property type="molecule type" value="Genomic_DNA"/>
</dbReference>
<evidence type="ECO:0000256" key="2">
    <source>
        <dbReference type="SAM" id="SignalP"/>
    </source>
</evidence>
<dbReference type="Gene3D" id="2.60.120.260">
    <property type="entry name" value="Galactose-binding domain-like"/>
    <property type="match status" value="3"/>
</dbReference>
<evidence type="ECO:0000313" key="5">
    <source>
        <dbReference type="Proteomes" id="UP000245959"/>
    </source>
</evidence>
<dbReference type="Pfam" id="PF01738">
    <property type="entry name" value="DLH"/>
    <property type="match status" value="1"/>
</dbReference>
<dbReference type="SUPFAM" id="SSF53474">
    <property type="entry name" value="alpha/beta-Hydrolases"/>
    <property type="match status" value="1"/>
</dbReference>
<name>A0A2U1AQ06_9BACT</name>
<dbReference type="GeneID" id="78296323"/>
<feature type="signal peptide" evidence="2">
    <location>
        <begin position="1"/>
        <end position="23"/>
    </location>
</feature>
<dbReference type="InterPro" id="IPR029058">
    <property type="entry name" value="AB_hydrolase_fold"/>
</dbReference>
<dbReference type="Proteomes" id="UP000245959">
    <property type="component" value="Unassembled WGS sequence"/>
</dbReference>
<dbReference type="Gene3D" id="2.60.40.1190">
    <property type="match status" value="1"/>
</dbReference>
<reference evidence="4 5" key="1">
    <citation type="submission" date="2018-04" db="EMBL/GenBank/DDBJ databases">
        <title>Genomic Encyclopedia of Type Strains, Phase IV (KMG-IV): sequencing the most valuable type-strain genomes for metagenomic binning, comparative biology and taxonomic classification.</title>
        <authorList>
            <person name="Goeker M."/>
        </authorList>
    </citation>
    <scope>NUCLEOTIDE SEQUENCE [LARGE SCALE GENOMIC DNA]</scope>
    <source>
        <strain evidence="4 5">DSM 14823</strain>
    </source>
</reference>
<keyword evidence="2" id="KW-0732">Signal</keyword>
<dbReference type="GO" id="GO:0052689">
    <property type="term" value="F:carboxylic ester hydrolase activity"/>
    <property type="evidence" value="ECO:0007669"/>
    <property type="project" value="UniProtKB-ARBA"/>
</dbReference>
<dbReference type="PANTHER" id="PTHR22946">
    <property type="entry name" value="DIENELACTONE HYDROLASE DOMAIN-CONTAINING PROTEIN-RELATED"/>
    <property type="match status" value="1"/>
</dbReference>
<organism evidence="4 5">
    <name type="scientific">Victivallis vadensis</name>
    <dbReference type="NCBI Taxonomy" id="172901"/>
    <lineage>
        <taxon>Bacteria</taxon>
        <taxon>Pseudomonadati</taxon>
        <taxon>Lentisphaerota</taxon>
        <taxon>Lentisphaeria</taxon>
        <taxon>Victivallales</taxon>
        <taxon>Victivallaceae</taxon>
        <taxon>Victivallis</taxon>
    </lineage>
</organism>
<evidence type="ECO:0000259" key="3">
    <source>
        <dbReference type="Pfam" id="PF01738"/>
    </source>
</evidence>
<dbReference type="SUPFAM" id="SSF51445">
    <property type="entry name" value="(Trans)glycosidases"/>
    <property type="match status" value="1"/>
</dbReference>
<sequence length="1769" mass="192506">MNPVFTYCLALGCFAGISAGAWTLDFEEPLLKAGPSGKVYVNPTGNFRYDGGGENARSGKGALALAGDGRLTMDYREAEAGKRYRLSAFAKGSGTAQAELLWLGEQHKVLRADRSSLPLTGKYARINVTGEAPAGVKHVYLVFYPAKGGEMLLDDVSMEALAVETDPVLLDFETPVRKAGGIGPHFVNPTGTFRYDDSGEQARNGIGAMQLTGDGRITIDFKEPATESRYRLSAFVKGSGTAAAKVEWRDGNRIIGSETRSVKLGEAYRRLSLSSTAPAGANHAYLFFFPEKGGSMYIDNIDMKPVAAEKDPALLDFEEPLTGAGNVGGCYVNPTGSFRYDDSGQQAYRGVGAMQLTGNGRVTVDFRKITPGRTYRLSAQMKGKGTGLVQMQWLGKLARPQLDTRPMALDGGEYRLIQVTATAPAGAEHVYLHLFTTGDGDIYLDDVRFTELENDPDAPAITADFTGKQQRFSIYRKGEPVMLRIHSDRIAADDTLEWKLCDFLNREVARGSSAVTPGQLAGGVELTLPPPAAAGSYFLYLKLAESGATVPFKGSRLPGYVCFGVLPEIEPLPLADSAESRFGGQGTNFIESGRFMEGDPYRPFYPTVGMKWVYDSRSPAALEPTPGTFRPLDAAAYRRKEPPYTARNGMMEIHDLHGVPRHLLKLPAYVDKEGKWNNVQAQAWPLGDAAGYTAVVEKIARDLKARREVFFPQRRHNYFQLHWEPDWHWQGNDDEFIEYYRAAREGLRAADPDARLLGANYGVIARGADKMETLFKKGLGNYLDGVLIHLYFLPVREEPEKAGLHRDCRRVRQLADRYIAPGAPVINTEWGVDYRGGEVRDLTHELLMNHVSRFTRGHLIALGEGFDATWFFYTTDYCSFDSSGGEQGYGISFNTSSYIKDHKFGAASLEPKPTMMAAAAMTRLLEGTKSLGRLDQLDPAVFAYSFRRGDANLIAVWSPEGERELSLPAGVPELAVYDIMGNVRTVKTKDGVLTLTVGRFPQYILGVADAVLPTALRSAESVFAVSRRAVAPGEALAGVFRAAAPPRLELRRAGRVQPVSERLPVQLATGCYELAALDAAGRPLESMLLDVTGLAELGELREGLDGAGRLEFTVPVANLSAREQRFTLRAFYDGREFAAAEIAVPGKRTVEAKLPAGKLEYDGLRLKTLKVEASTSAGKQAQRERFFGALLPAVMAAPEIDGLQQDWPPQFFSRDFGGGALTYQQKRHRGNADFSARYALGVDRERLFLTVRVQDDVALPTVNPAQPWREDSLIIALGRDSDGNGEFRNCRRLSFTRNADGSVLAQEIFGSPPKGVVPLPAGTLDAAIRRDENGKTTVYELALPLTLFGAKPDESLGLGITLHDVDTPEEVRQDLHREMSLAGGVPLFMGDVKFATLLLPERRDGNPAAAIWDTERLFQVPPHRPAGFPESEVPGLQALTYDGWPLPDGRPGRVFAYCGIPAGTPPAGGFPAVLLVHGGGGTAFARYAKQYLARGYAVLAPDLYGKRPLAPDGTERVPLAGGSDADWQLRSVADVISAHSLLRSLPNVNPEKTGLVGVSWGGVFGSIVSTLDDRFRLIVPVYGCGFWAAGDASSDFGRGRRSCWYDPGRFLPFAKVPLYWVIGADDGSFGLESWLKSTETAPTTRSRLLLPKQSHSHVGFELPSVLRAVDAGLNGAPPPPEVGAMTLTDGVVSAPLLSPAAGNLRAELYCSEDPAETPQQKRNYRSVKAEIAGNVIRAALPETARCWFLNVYDGERTGATAPNFGSREP</sequence>
<dbReference type="GO" id="GO:0006508">
    <property type="term" value="P:proteolysis"/>
    <property type="evidence" value="ECO:0007669"/>
    <property type="project" value="InterPro"/>
</dbReference>
<proteinExistence type="predicted"/>
<dbReference type="InterPro" id="IPR002471">
    <property type="entry name" value="Pept_S9_AS"/>
</dbReference>
<evidence type="ECO:0000256" key="1">
    <source>
        <dbReference type="ARBA" id="ARBA00022801"/>
    </source>
</evidence>
<gene>
    <name evidence="4" type="ORF">C8D82_12610</name>
</gene>
<dbReference type="SUPFAM" id="SSF49344">
    <property type="entry name" value="CBD9-like"/>
    <property type="match status" value="1"/>
</dbReference>
<keyword evidence="1" id="KW-0378">Hydrolase</keyword>
<dbReference type="RefSeq" id="WP_116885036.1">
    <property type="nucleotide sequence ID" value="NZ_CABMMC010000073.1"/>
</dbReference>
<protein>
    <submittedName>
        <fullName evidence="4">Carbohydrate binding protein with CBM9 domain</fullName>
    </submittedName>
</protein>
<dbReference type="InterPro" id="IPR050261">
    <property type="entry name" value="FrsA_esterase"/>
</dbReference>
<dbReference type="GO" id="GO:0004252">
    <property type="term" value="F:serine-type endopeptidase activity"/>
    <property type="evidence" value="ECO:0007669"/>
    <property type="project" value="InterPro"/>
</dbReference>
<dbReference type="CDD" id="cd09621">
    <property type="entry name" value="CBM9_like_5"/>
    <property type="match status" value="1"/>
</dbReference>
<dbReference type="Gene3D" id="3.20.20.80">
    <property type="entry name" value="Glycosidases"/>
    <property type="match status" value="1"/>
</dbReference>
<dbReference type="InterPro" id="IPR002925">
    <property type="entry name" value="Dienelactn_hydro"/>
</dbReference>
<evidence type="ECO:0000313" key="4">
    <source>
        <dbReference type="EMBL" id="PVY38417.1"/>
    </source>
</evidence>
<dbReference type="PANTHER" id="PTHR22946:SF9">
    <property type="entry name" value="POLYKETIDE TRANSFERASE AF380"/>
    <property type="match status" value="1"/>
</dbReference>
<feature type="domain" description="Dienelactone hydrolase" evidence="3">
    <location>
        <begin position="1465"/>
        <end position="1583"/>
    </location>
</feature>
<accession>A0A2U1AQ06</accession>
<feature type="chain" id="PRO_5015705521" evidence="2">
    <location>
        <begin position="24"/>
        <end position="1769"/>
    </location>
</feature>
<dbReference type="InterPro" id="IPR017853">
    <property type="entry name" value="GH"/>
</dbReference>
<dbReference type="OrthoDB" id="8905641at2"/>
<comment type="caution">
    <text evidence="4">The sequence shown here is derived from an EMBL/GenBank/DDBJ whole genome shotgun (WGS) entry which is preliminary data.</text>
</comment>
<dbReference type="PROSITE" id="PS00708">
    <property type="entry name" value="PRO_ENDOPEP_SER"/>
    <property type="match status" value="1"/>
</dbReference>